<reference evidence="2 3" key="1">
    <citation type="submission" date="2015-12" db="EMBL/GenBank/DDBJ databases">
        <title>Draft genome of the nematode, Onchocerca flexuosa.</title>
        <authorList>
            <person name="Mitreva M."/>
        </authorList>
    </citation>
    <scope>NUCLEOTIDE SEQUENCE [LARGE SCALE GENOMIC DNA]</scope>
    <source>
        <strain evidence="2">Red Deer</strain>
    </source>
</reference>
<accession>A0A238C243</accession>
<sequence>MQIETTFTRDRLSVYSPEENDFHDDESWEVVTLEAVKRVNDVIVENSKDSHLVLLSLPHPPINKEKILSHYMSYIDVLALNLKRILFIGGSGKEVVTINT</sequence>
<evidence type="ECO:0000259" key="1">
    <source>
        <dbReference type="Pfam" id="PF03522"/>
    </source>
</evidence>
<evidence type="ECO:0000313" key="3">
    <source>
        <dbReference type="Proteomes" id="UP000242913"/>
    </source>
</evidence>
<dbReference type="OrthoDB" id="2020542at2759"/>
<dbReference type="Proteomes" id="UP000242913">
    <property type="component" value="Unassembled WGS sequence"/>
</dbReference>
<keyword evidence="3" id="KW-1185">Reference proteome</keyword>
<evidence type="ECO:0000313" key="2">
    <source>
        <dbReference type="EMBL" id="OZC11216.1"/>
    </source>
</evidence>
<dbReference type="Pfam" id="PF03522">
    <property type="entry name" value="SLC12"/>
    <property type="match status" value="1"/>
</dbReference>
<proteinExistence type="predicted"/>
<feature type="domain" description="SLC12A transporter C-terminal" evidence="1">
    <location>
        <begin position="38"/>
        <end position="98"/>
    </location>
</feature>
<name>A0A238C243_9BILA</name>
<organism evidence="2 3">
    <name type="scientific">Onchocerca flexuosa</name>
    <dbReference type="NCBI Taxonomy" id="387005"/>
    <lineage>
        <taxon>Eukaryota</taxon>
        <taxon>Metazoa</taxon>
        <taxon>Ecdysozoa</taxon>
        <taxon>Nematoda</taxon>
        <taxon>Chromadorea</taxon>
        <taxon>Rhabditida</taxon>
        <taxon>Spirurina</taxon>
        <taxon>Spiruromorpha</taxon>
        <taxon>Filarioidea</taxon>
        <taxon>Onchocercidae</taxon>
        <taxon>Onchocerca</taxon>
    </lineage>
</organism>
<dbReference type="EMBL" id="KZ269981">
    <property type="protein sequence ID" value="OZC11216.1"/>
    <property type="molecule type" value="Genomic_DNA"/>
</dbReference>
<dbReference type="GO" id="GO:0006811">
    <property type="term" value="P:monoatomic ion transport"/>
    <property type="evidence" value="ECO:0007669"/>
    <property type="project" value="InterPro"/>
</dbReference>
<dbReference type="AlphaFoldDB" id="A0A238C243"/>
<dbReference type="InterPro" id="IPR018491">
    <property type="entry name" value="SLC12_C"/>
</dbReference>
<dbReference type="GO" id="GO:0022857">
    <property type="term" value="F:transmembrane transporter activity"/>
    <property type="evidence" value="ECO:0007669"/>
    <property type="project" value="InterPro"/>
</dbReference>
<dbReference type="GO" id="GO:0016020">
    <property type="term" value="C:membrane"/>
    <property type="evidence" value="ECO:0007669"/>
    <property type="project" value="InterPro"/>
</dbReference>
<gene>
    <name evidence="2" type="ORF">X798_01632</name>
</gene>
<protein>
    <recommendedName>
        <fullName evidence="1">SLC12A transporter C-terminal domain-containing protein</fullName>
    </recommendedName>
</protein>